<feature type="transmembrane region" description="Helical" evidence="1">
    <location>
        <begin position="37"/>
        <end position="57"/>
    </location>
</feature>
<accession>Q3SJI2</accession>
<feature type="transmembrane region" description="Helical" evidence="1">
    <location>
        <begin position="97"/>
        <end position="117"/>
    </location>
</feature>
<feature type="transmembrane region" description="Helical" evidence="1">
    <location>
        <begin position="63"/>
        <end position="85"/>
    </location>
</feature>
<feature type="domain" description="EamA" evidence="2">
    <location>
        <begin position="43"/>
        <end position="168"/>
    </location>
</feature>
<evidence type="ECO:0000313" key="3">
    <source>
        <dbReference type="EMBL" id="AAZ97175.1"/>
    </source>
</evidence>
<feature type="transmembrane region" description="Helical" evidence="1">
    <location>
        <begin position="181"/>
        <end position="199"/>
    </location>
</feature>
<gene>
    <name evidence="3" type="ordered locus">Tbd_1222</name>
</gene>
<dbReference type="EMBL" id="CP000116">
    <property type="protein sequence ID" value="AAZ97175.1"/>
    <property type="molecule type" value="Genomic_DNA"/>
</dbReference>
<feature type="transmembrane region" description="Helical" evidence="1">
    <location>
        <begin position="211"/>
        <end position="231"/>
    </location>
</feature>
<reference evidence="3 4" key="1">
    <citation type="journal article" date="2006" name="J. Bacteriol.">
        <title>The genome sequence of the obligately chemolithoautotrophic, facultatively anaerobic bacterium Thiobacillus denitrificans.</title>
        <authorList>
            <person name="Beller H.R."/>
            <person name="Chain P.S."/>
            <person name="Letain T.E."/>
            <person name="Chakicherla A."/>
            <person name="Larimer F.W."/>
            <person name="Richardson P.M."/>
            <person name="Coleman M.A."/>
            <person name="Wood A.P."/>
            <person name="Kelly D.P."/>
        </authorList>
    </citation>
    <scope>NUCLEOTIDE SEQUENCE [LARGE SCALE GENOMIC DNA]</scope>
    <source>
        <strain evidence="3 4">ATCC 25259</strain>
    </source>
</reference>
<evidence type="ECO:0000256" key="1">
    <source>
        <dbReference type="SAM" id="Phobius"/>
    </source>
</evidence>
<proteinExistence type="predicted"/>
<keyword evidence="1" id="KW-0472">Membrane</keyword>
<dbReference type="PANTHER" id="PTHR22911">
    <property type="entry name" value="ACYL-MALONYL CONDENSING ENZYME-RELATED"/>
    <property type="match status" value="1"/>
</dbReference>
<protein>
    <submittedName>
        <fullName evidence="3">Integral membrane protein, DUF6</fullName>
    </submittedName>
</protein>
<dbReference type="KEGG" id="tbd:Tbd_1222"/>
<feature type="transmembrane region" description="Helical" evidence="1">
    <location>
        <begin position="273"/>
        <end position="292"/>
    </location>
</feature>
<keyword evidence="4" id="KW-1185">Reference proteome</keyword>
<dbReference type="GO" id="GO:0016020">
    <property type="term" value="C:membrane"/>
    <property type="evidence" value="ECO:0007669"/>
    <property type="project" value="InterPro"/>
</dbReference>
<feature type="transmembrane region" description="Helical" evidence="1">
    <location>
        <begin position="243"/>
        <end position="261"/>
    </location>
</feature>
<dbReference type="AlphaFoldDB" id="Q3SJI2"/>
<dbReference type="HOGENOM" id="CLU_055252_1_0_4"/>
<dbReference type="InterPro" id="IPR037185">
    <property type="entry name" value="EmrE-like"/>
</dbReference>
<keyword evidence="1" id="KW-1133">Transmembrane helix</keyword>
<evidence type="ECO:0000259" key="2">
    <source>
        <dbReference type="Pfam" id="PF00892"/>
    </source>
</evidence>
<feature type="transmembrane region" description="Helical" evidence="1">
    <location>
        <begin position="123"/>
        <end position="145"/>
    </location>
</feature>
<name>Q3SJI2_THIDA</name>
<feature type="transmembrane region" description="Helical" evidence="1">
    <location>
        <begin position="152"/>
        <end position="169"/>
    </location>
</feature>
<keyword evidence="1" id="KW-0812">Transmembrane</keyword>
<dbReference type="STRING" id="292415.Tbd_1222"/>
<dbReference type="InterPro" id="IPR000620">
    <property type="entry name" value="EamA_dom"/>
</dbReference>
<dbReference type="eggNOG" id="COG0697">
    <property type="taxonomic scope" value="Bacteria"/>
</dbReference>
<organism evidence="3 4">
    <name type="scientific">Thiobacillus denitrificans (strain ATCC 25259 / T1)</name>
    <dbReference type="NCBI Taxonomy" id="292415"/>
    <lineage>
        <taxon>Bacteria</taxon>
        <taxon>Pseudomonadati</taxon>
        <taxon>Pseudomonadota</taxon>
        <taxon>Betaproteobacteria</taxon>
        <taxon>Nitrosomonadales</taxon>
        <taxon>Thiobacillaceae</taxon>
        <taxon>Thiobacillus</taxon>
    </lineage>
</organism>
<dbReference type="Proteomes" id="UP000008291">
    <property type="component" value="Chromosome"/>
</dbReference>
<sequence length="328" mass="35471">MCRGFSAGLYTCGRLPEPSFFKPDIIRPMPALTSQRALPVASLVYAAALWGVIWYPYRLLDEAGVGGVASGVFSYALPLVLMGWLHLRDLRKARGHWLWLSALGLAAGWTNLAYVLGVLEGEVVRVLLLFYLSPLWTVLFARFLLHERLNRAGWAVMALAAGGALTMLWRPGEWPLPANRAEWLGLSAGVMFALSNVIARHLDGVTEGAKAVAVWGGVVVLGVVGLALRPADLDFASTAPVEVWALLLAVGVLIGSMTYAVQYGLARVPANQAIVVFLFELVVAAIAAYFLSEERMGLQEWLGAAMIITASLFSGHMEDAQAQETRHG</sequence>
<dbReference type="Pfam" id="PF00892">
    <property type="entry name" value="EamA"/>
    <property type="match status" value="2"/>
</dbReference>
<dbReference type="SUPFAM" id="SSF103481">
    <property type="entry name" value="Multidrug resistance efflux transporter EmrE"/>
    <property type="match status" value="2"/>
</dbReference>
<feature type="domain" description="EamA" evidence="2">
    <location>
        <begin position="181"/>
        <end position="313"/>
    </location>
</feature>
<evidence type="ECO:0000313" key="4">
    <source>
        <dbReference type="Proteomes" id="UP000008291"/>
    </source>
</evidence>